<dbReference type="EMBL" id="JARK01001338">
    <property type="protein sequence ID" value="EYC32880.1"/>
    <property type="molecule type" value="Genomic_DNA"/>
</dbReference>
<name>A0A016VZP3_9BILA</name>
<gene>
    <name evidence="1" type="primary">Acey_s0002.g1144</name>
    <name evidence="1" type="ORF">Y032_0002g1144</name>
</gene>
<evidence type="ECO:0000313" key="2">
    <source>
        <dbReference type="Proteomes" id="UP000024635"/>
    </source>
</evidence>
<protein>
    <submittedName>
        <fullName evidence="1">Uncharacterized protein</fullName>
    </submittedName>
</protein>
<evidence type="ECO:0000313" key="1">
    <source>
        <dbReference type="EMBL" id="EYC32880.1"/>
    </source>
</evidence>
<accession>A0A016VZP3</accession>
<comment type="caution">
    <text evidence="1">The sequence shown here is derived from an EMBL/GenBank/DDBJ whole genome shotgun (WGS) entry which is preliminary data.</text>
</comment>
<proteinExistence type="predicted"/>
<keyword evidence="2" id="KW-1185">Reference proteome</keyword>
<sequence length="90" mass="10575">MPLNESKFWAKIFARPYWKPYPVLHPYKQLFHALRSIISNLLEARVILRHAKILALEGIEPLIMSVMCVVVFRDEYEGISFRNSVRTLSD</sequence>
<dbReference type="Proteomes" id="UP000024635">
    <property type="component" value="Unassembled WGS sequence"/>
</dbReference>
<organism evidence="1 2">
    <name type="scientific">Ancylostoma ceylanicum</name>
    <dbReference type="NCBI Taxonomy" id="53326"/>
    <lineage>
        <taxon>Eukaryota</taxon>
        <taxon>Metazoa</taxon>
        <taxon>Ecdysozoa</taxon>
        <taxon>Nematoda</taxon>
        <taxon>Chromadorea</taxon>
        <taxon>Rhabditida</taxon>
        <taxon>Rhabditina</taxon>
        <taxon>Rhabditomorpha</taxon>
        <taxon>Strongyloidea</taxon>
        <taxon>Ancylostomatidae</taxon>
        <taxon>Ancylostomatinae</taxon>
        <taxon>Ancylostoma</taxon>
    </lineage>
</organism>
<dbReference type="AlphaFoldDB" id="A0A016VZP3"/>
<reference evidence="2" key="1">
    <citation type="journal article" date="2015" name="Nat. Genet.">
        <title>The genome and transcriptome of the zoonotic hookworm Ancylostoma ceylanicum identify infection-specific gene families.</title>
        <authorList>
            <person name="Schwarz E.M."/>
            <person name="Hu Y."/>
            <person name="Antoshechkin I."/>
            <person name="Miller M.M."/>
            <person name="Sternberg P.W."/>
            <person name="Aroian R.V."/>
        </authorList>
    </citation>
    <scope>NUCLEOTIDE SEQUENCE</scope>
    <source>
        <strain evidence="2">HY135</strain>
    </source>
</reference>